<reference evidence="2" key="1">
    <citation type="submission" date="2016-01" db="EMBL/GenBank/DDBJ databases">
        <authorList>
            <person name="Mitreva M."/>
            <person name="Pepin K.H."/>
            <person name="Mihindukulasuriya K.A."/>
            <person name="Fulton R."/>
            <person name="Fronick C."/>
            <person name="O'Laughlin M."/>
            <person name="Miner T."/>
            <person name="Herter B."/>
            <person name="Rosa B.A."/>
            <person name="Cordes M."/>
            <person name="Tomlinson C."/>
            <person name="Wollam A."/>
            <person name="Palsikar V.B."/>
            <person name="Mardis E.R."/>
            <person name="Wilson R.K."/>
        </authorList>
    </citation>
    <scope>NUCLEOTIDE SEQUENCE [LARGE SCALE GENOMIC DNA]</scope>
    <source>
        <strain evidence="2">MJR7716</strain>
    </source>
</reference>
<dbReference type="Proteomes" id="UP000070533">
    <property type="component" value="Unassembled WGS sequence"/>
</dbReference>
<sequence length="39" mass="4351">MNKKSLIGWFVQVNFALETFCKPIAQNRQGTPDGSSCPH</sequence>
<comment type="caution">
    <text evidence="1">The sequence shown here is derived from an EMBL/GenBank/DDBJ whole genome shotgun (WGS) entry which is preliminary data.</text>
</comment>
<keyword evidence="2" id="KW-1185">Reference proteome</keyword>
<dbReference type="AlphaFoldDB" id="A0A133Q2R3"/>
<evidence type="ECO:0000313" key="1">
    <source>
        <dbReference type="EMBL" id="KXA37133.1"/>
    </source>
</evidence>
<gene>
    <name evidence="1" type="ORF">HMPREF3226_01757</name>
</gene>
<accession>A0A133Q2R3</accession>
<evidence type="ECO:0000313" key="2">
    <source>
        <dbReference type="Proteomes" id="UP000070533"/>
    </source>
</evidence>
<name>A0A133Q2R3_9BACT</name>
<organism evidence="1 2">
    <name type="scientific">Prevotella corporis</name>
    <dbReference type="NCBI Taxonomy" id="28128"/>
    <lineage>
        <taxon>Bacteria</taxon>
        <taxon>Pseudomonadati</taxon>
        <taxon>Bacteroidota</taxon>
        <taxon>Bacteroidia</taxon>
        <taxon>Bacteroidales</taxon>
        <taxon>Prevotellaceae</taxon>
        <taxon>Prevotella</taxon>
    </lineage>
</organism>
<proteinExistence type="predicted"/>
<protein>
    <submittedName>
        <fullName evidence="1">Uncharacterized protein</fullName>
    </submittedName>
</protein>
<dbReference type="EMBL" id="LRQG01000146">
    <property type="protein sequence ID" value="KXA37133.1"/>
    <property type="molecule type" value="Genomic_DNA"/>
</dbReference>